<dbReference type="PANTHER" id="PTHR24252:SF7">
    <property type="entry name" value="HYALIN"/>
    <property type="match status" value="1"/>
</dbReference>
<sequence length="423" mass="46535">MKASSIYQRQDFVTIKDPFETEKNANGPYHFSFRPNSDHSQANAFTGSKRQNNTTMMDEKLCYTTEGRIGSCILLRLCYPTSKVPQLNNLQIWTTITRRACSYAVNDGRQTHGICCLNEEIFNPPSVFVDVRTMPIIPPFDVPLSFPYPVIPYPMAVSANIKVSSKSEDPLSSPLTDMSERKLIGCGVGPAKISSHHGDRIVGGTDAVKNSWPEIVALKYAGSFFCSGTLISPNKILTAAYCARVYQPWDLYLITVELGAHTMYPDSDAPVSRRISGFSRHRSYDSTKPLNDIAIFMLKVPVIYSKTMSPICLPAAGTADTYADQDAVIIGWGSVENEQDPFVPANVLQQANLKIISNADCQTSYNDLGLGVTIEDSMICIQTPDKATCYGDNGGPLLVRSSPTAPWTQVGIITTSRCTYLLF</sequence>
<keyword evidence="1" id="KW-1015">Disulfide bond</keyword>
<comment type="caution">
    <text evidence="3">The sequence shown here is derived from an EMBL/GenBank/DDBJ whole genome shotgun (WGS) entry which is preliminary data.</text>
</comment>
<gene>
    <name evidence="3" type="ORF">GHT06_019971</name>
</gene>
<dbReference type="InterPro" id="IPR043504">
    <property type="entry name" value="Peptidase_S1_PA_chymotrypsin"/>
</dbReference>
<dbReference type="PANTHER" id="PTHR24252">
    <property type="entry name" value="ACROSIN-RELATED"/>
    <property type="match status" value="1"/>
</dbReference>
<dbReference type="InterPro" id="IPR001254">
    <property type="entry name" value="Trypsin_dom"/>
</dbReference>
<reference evidence="3 4" key="1">
    <citation type="submission" date="2022-05" db="EMBL/GenBank/DDBJ databases">
        <title>A multi-omics perspective on studying reproductive biology in Daphnia sinensis.</title>
        <authorList>
            <person name="Jia J."/>
        </authorList>
    </citation>
    <scope>NUCLEOTIDE SEQUENCE [LARGE SCALE GENOMIC DNA]</scope>
    <source>
        <strain evidence="3 4">WSL</strain>
    </source>
</reference>
<dbReference type="SMART" id="SM00020">
    <property type="entry name" value="Tryp_SPc"/>
    <property type="match status" value="1"/>
</dbReference>
<dbReference type="InterPro" id="IPR009003">
    <property type="entry name" value="Peptidase_S1_PA"/>
</dbReference>
<evidence type="ECO:0000313" key="3">
    <source>
        <dbReference type="EMBL" id="KAI9554695.1"/>
    </source>
</evidence>
<dbReference type="EMBL" id="WJBH02000008">
    <property type="protein sequence ID" value="KAI9554695.1"/>
    <property type="molecule type" value="Genomic_DNA"/>
</dbReference>
<dbReference type="Proteomes" id="UP000820818">
    <property type="component" value="Linkage Group LG8"/>
</dbReference>
<dbReference type="PRINTS" id="PR00722">
    <property type="entry name" value="CHYMOTRYPSIN"/>
</dbReference>
<dbReference type="SUPFAM" id="SSF50494">
    <property type="entry name" value="Trypsin-like serine proteases"/>
    <property type="match status" value="1"/>
</dbReference>
<dbReference type="PROSITE" id="PS50240">
    <property type="entry name" value="TRYPSIN_DOM"/>
    <property type="match status" value="1"/>
</dbReference>
<dbReference type="Gene3D" id="2.40.10.10">
    <property type="entry name" value="Trypsin-like serine proteases"/>
    <property type="match status" value="1"/>
</dbReference>
<evidence type="ECO:0000313" key="4">
    <source>
        <dbReference type="Proteomes" id="UP000820818"/>
    </source>
</evidence>
<feature type="domain" description="Peptidase S1" evidence="2">
    <location>
        <begin position="201"/>
        <end position="423"/>
    </location>
</feature>
<proteinExistence type="predicted"/>
<evidence type="ECO:0000256" key="1">
    <source>
        <dbReference type="ARBA" id="ARBA00023157"/>
    </source>
</evidence>
<dbReference type="Pfam" id="PF00089">
    <property type="entry name" value="Trypsin"/>
    <property type="match status" value="1"/>
</dbReference>
<accession>A0AAD5L1V4</accession>
<dbReference type="AlphaFoldDB" id="A0AAD5L1V4"/>
<protein>
    <recommendedName>
        <fullName evidence="2">Peptidase S1 domain-containing protein</fullName>
    </recommendedName>
</protein>
<name>A0AAD5L1V4_9CRUS</name>
<dbReference type="GO" id="GO:0004252">
    <property type="term" value="F:serine-type endopeptidase activity"/>
    <property type="evidence" value="ECO:0007669"/>
    <property type="project" value="InterPro"/>
</dbReference>
<dbReference type="GO" id="GO:0006508">
    <property type="term" value="P:proteolysis"/>
    <property type="evidence" value="ECO:0007669"/>
    <property type="project" value="InterPro"/>
</dbReference>
<dbReference type="InterPro" id="IPR001314">
    <property type="entry name" value="Peptidase_S1A"/>
</dbReference>
<organism evidence="3 4">
    <name type="scientific">Daphnia sinensis</name>
    <dbReference type="NCBI Taxonomy" id="1820382"/>
    <lineage>
        <taxon>Eukaryota</taxon>
        <taxon>Metazoa</taxon>
        <taxon>Ecdysozoa</taxon>
        <taxon>Arthropoda</taxon>
        <taxon>Crustacea</taxon>
        <taxon>Branchiopoda</taxon>
        <taxon>Diplostraca</taxon>
        <taxon>Cladocera</taxon>
        <taxon>Anomopoda</taxon>
        <taxon>Daphniidae</taxon>
        <taxon>Daphnia</taxon>
        <taxon>Daphnia similis group</taxon>
    </lineage>
</organism>
<dbReference type="CDD" id="cd00190">
    <property type="entry name" value="Tryp_SPc"/>
    <property type="match status" value="1"/>
</dbReference>
<dbReference type="FunFam" id="2.40.10.10:FF:000068">
    <property type="entry name" value="transmembrane protease serine 2"/>
    <property type="match status" value="1"/>
</dbReference>
<evidence type="ECO:0000259" key="2">
    <source>
        <dbReference type="PROSITE" id="PS50240"/>
    </source>
</evidence>
<keyword evidence="4" id="KW-1185">Reference proteome</keyword>